<organism evidence="2 3">
    <name type="scientific">Rhynchospora pubera</name>
    <dbReference type="NCBI Taxonomy" id="906938"/>
    <lineage>
        <taxon>Eukaryota</taxon>
        <taxon>Viridiplantae</taxon>
        <taxon>Streptophyta</taxon>
        <taxon>Embryophyta</taxon>
        <taxon>Tracheophyta</taxon>
        <taxon>Spermatophyta</taxon>
        <taxon>Magnoliopsida</taxon>
        <taxon>Liliopsida</taxon>
        <taxon>Poales</taxon>
        <taxon>Cyperaceae</taxon>
        <taxon>Cyperoideae</taxon>
        <taxon>Rhynchosporeae</taxon>
        <taxon>Rhynchospora</taxon>
    </lineage>
</organism>
<protein>
    <submittedName>
        <fullName evidence="2">Growth inhibition and differentiation-related protein 88</fullName>
    </submittedName>
</protein>
<keyword evidence="3" id="KW-1185">Reference proteome</keyword>
<proteinExistence type="predicted"/>
<dbReference type="InterPro" id="IPR039884">
    <property type="entry name" value="R3HC1/R3HCL"/>
</dbReference>
<feature type="compositionally biased region" description="Low complexity" evidence="1">
    <location>
        <begin position="107"/>
        <end position="117"/>
    </location>
</feature>
<feature type="region of interest" description="Disordered" evidence="1">
    <location>
        <begin position="102"/>
        <end position="127"/>
    </location>
</feature>
<feature type="region of interest" description="Disordered" evidence="1">
    <location>
        <begin position="1"/>
        <end position="33"/>
    </location>
</feature>
<reference evidence="2" key="1">
    <citation type="submission" date="2022-08" db="EMBL/GenBank/DDBJ databases">
        <authorList>
            <person name="Marques A."/>
        </authorList>
    </citation>
    <scope>NUCLEOTIDE SEQUENCE</scope>
    <source>
        <strain evidence="2">RhyPub2mFocal</strain>
        <tissue evidence="2">Leaves</tissue>
    </source>
</reference>
<name>A0AAV8CQ31_9POAL</name>
<feature type="compositionally biased region" description="Basic and acidic residues" evidence="1">
    <location>
        <begin position="360"/>
        <end position="372"/>
    </location>
</feature>
<evidence type="ECO:0000256" key="1">
    <source>
        <dbReference type="SAM" id="MobiDB-lite"/>
    </source>
</evidence>
<evidence type="ECO:0000313" key="2">
    <source>
        <dbReference type="EMBL" id="KAJ4757551.1"/>
    </source>
</evidence>
<evidence type="ECO:0000313" key="3">
    <source>
        <dbReference type="Proteomes" id="UP001140206"/>
    </source>
</evidence>
<sequence>MEASKEKQDQEPKTLMPGDDKSHNWSEHVGNLLDGGDTDGAISFLETFISRRDGGSSSSSSTSTADLQLAAAMGDLADLYSSRGDSIKADELRSRAISIRVRRSEESSTSVSSNNLRVAGPSTTTIPLKEKDTEEPMLLTTLNNVVEDGEDDWETAADRIVDDTNLLSLKPNAETSLAESGNLEQKQKEKSTTSSEKMPRRKGRGSFLYGKSMLYSDTQGELEEAGGSRLDALNNQERKNEEILGRRHVLVLYDLPKGTRTTELEKMFQEFDDTSFAIRWVNETSALAVFPNPSLADSAKKCITSRYKVRALHDGDELLSQLKTGDLEPPYPRPKTSTSTALRMLAQATGQRFSSPGSGIREHKQQERERKNRIIARQNLRDDAWGSD</sequence>
<accession>A0AAV8CQ31</accession>
<dbReference type="Proteomes" id="UP001140206">
    <property type="component" value="Chromosome 4"/>
</dbReference>
<dbReference type="EMBL" id="JAMFTS010000004">
    <property type="protein sequence ID" value="KAJ4757551.1"/>
    <property type="molecule type" value="Genomic_DNA"/>
</dbReference>
<feature type="compositionally biased region" description="Basic and acidic residues" evidence="1">
    <location>
        <begin position="379"/>
        <end position="388"/>
    </location>
</feature>
<gene>
    <name evidence="2" type="ORF">LUZ62_067926</name>
</gene>
<dbReference type="PANTHER" id="PTHR21678">
    <property type="entry name" value="GROWTH INHIBITION AND DIFFERENTIATION RELATED PROTEIN 88"/>
    <property type="match status" value="1"/>
</dbReference>
<dbReference type="InterPro" id="IPR012677">
    <property type="entry name" value="Nucleotide-bd_a/b_plait_sf"/>
</dbReference>
<feature type="compositionally biased region" description="Basic and acidic residues" evidence="1">
    <location>
        <begin position="1"/>
        <end position="26"/>
    </location>
</feature>
<dbReference type="Gene3D" id="3.30.70.330">
    <property type="match status" value="1"/>
</dbReference>
<comment type="caution">
    <text evidence="2">The sequence shown here is derived from an EMBL/GenBank/DDBJ whole genome shotgun (WGS) entry which is preliminary data.</text>
</comment>
<feature type="compositionally biased region" description="Polar residues" evidence="1">
    <location>
        <begin position="173"/>
        <end position="183"/>
    </location>
</feature>
<dbReference type="AlphaFoldDB" id="A0AAV8CQ31"/>
<dbReference type="PANTHER" id="PTHR21678:SF0">
    <property type="entry name" value="C3H1-TYPE DOMAIN-CONTAINING PROTEIN"/>
    <property type="match status" value="1"/>
</dbReference>
<feature type="region of interest" description="Disordered" evidence="1">
    <location>
        <begin position="173"/>
        <end position="204"/>
    </location>
</feature>
<feature type="region of interest" description="Disordered" evidence="1">
    <location>
        <begin position="349"/>
        <end position="388"/>
    </location>
</feature>